<sequence length="146" mass="16913">MRGTKNFKGAPLLCLLKHSFTSINEIETSKNKIRIAGRDPRGEQSGATGESREASKAVRREAERAPVRDPREGERRRSRAVTREAREGRRERHERERGGERGGGRESVRRERGRQRVRRGEAKKPKIHCEITYMPFKLIKKRVPVF</sequence>
<name>A0AAP0PHY3_9MAGN</name>
<evidence type="ECO:0000313" key="3">
    <source>
        <dbReference type="Proteomes" id="UP001420932"/>
    </source>
</evidence>
<evidence type="ECO:0000313" key="2">
    <source>
        <dbReference type="EMBL" id="KAK9143439.1"/>
    </source>
</evidence>
<gene>
    <name evidence="2" type="ORF">Syun_012839</name>
</gene>
<comment type="caution">
    <text evidence="2">The sequence shown here is derived from an EMBL/GenBank/DDBJ whole genome shotgun (WGS) entry which is preliminary data.</text>
</comment>
<evidence type="ECO:0000256" key="1">
    <source>
        <dbReference type="SAM" id="MobiDB-lite"/>
    </source>
</evidence>
<dbReference type="Proteomes" id="UP001420932">
    <property type="component" value="Unassembled WGS sequence"/>
</dbReference>
<reference evidence="2 3" key="1">
    <citation type="submission" date="2024-01" db="EMBL/GenBank/DDBJ databases">
        <title>Genome assemblies of Stephania.</title>
        <authorList>
            <person name="Yang L."/>
        </authorList>
    </citation>
    <scope>NUCLEOTIDE SEQUENCE [LARGE SCALE GENOMIC DNA]</scope>
    <source>
        <strain evidence="2">YNDBR</strain>
        <tissue evidence="2">Leaf</tissue>
    </source>
</reference>
<accession>A0AAP0PHY3</accession>
<dbReference type="AlphaFoldDB" id="A0AAP0PHY3"/>
<dbReference type="EMBL" id="JBBNAF010000005">
    <property type="protein sequence ID" value="KAK9143439.1"/>
    <property type="molecule type" value="Genomic_DNA"/>
</dbReference>
<keyword evidence="3" id="KW-1185">Reference proteome</keyword>
<protein>
    <submittedName>
        <fullName evidence="2">Uncharacterized protein</fullName>
    </submittedName>
</protein>
<feature type="compositionally biased region" description="Basic and acidic residues" evidence="1">
    <location>
        <begin position="50"/>
        <end position="110"/>
    </location>
</feature>
<proteinExistence type="predicted"/>
<organism evidence="2 3">
    <name type="scientific">Stephania yunnanensis</name>
    <dbReference type="NCBI Taxonomy" id="152371"/>
    <lineage>
        <taxon>Eukaryota</taxon>
        <taxon>Viridiplantae</taxon>
        <taxon>Streptophyta</taxon>
        <taxon>Embryophyta</taxon>
        <taxon>Tracheophyta</taxon>
        <taxon>Spermatophyta</taxon>
        <taxon>Magnoliopsida</taxon>
        <taxon>Ranunculales</taxon>
        <taxon>Menispermaceae</taxon>
        <taxon>Menispermoideae</taxon>
        <taxon>Cissampelideae</taxon>
        <taxon>Stephania</taxon>
    </lineage>
</organism>
<feature type="region of interest" description="Disordered" evidence="1">
    <location>
        <begin position="27"/>
        <end position="124"/>
    </location>
</feature>